<reference evidence="3" key="1">
    <citation type="submission" date="2020-06" db="EMBL/GenBank/DDBJ databases">
        <authorList>
            <consortium name="Plant Systems Biology data submission"/>
        </authorList>
    </citation>
    <scope>NUCLEOTIDE SEQUENCE</scope>
    <source>
        <strain evidence="3">D6</strain>
    </source>
</reference>
<accession>A0A9N8EAH5</accession>
<gene>
    <name evidence="3" type="ORF">SEMRO_688_G187460.1</name>
</gene>
<comment type="caution">
    <text evidence="3">The sequence shown here is derived from an EMBL/GenBank/DDBJ whole genome shotgun (WGS) entry which is preliminary data.</text>
</comment>
<dbReference type="InterPro" id="IPR012816">
    <property type="entry name" value="NADAR"/>
</dbReference>
<protein>
    <recommendedName>
        <fullName evidence="2">NADAR domain-containing protein</fullName>
    </recommendedName>
</protein>
<dbReference type="CDD" id="cd15457">
    <property type="entry name" value="NADAR"/>
    <property type="match status" value="1"/>
</dbReference>
<keyword evidence="4" id="KW-1185">Reference proteome</keyword>
<proteinExistence type="predicted"/>
<organism evidence="3 4">
    <name type="scientific">Seminavis robusta</name>
    <dbReference type="NCBI Taxonomy" id="568900"/>
    <lineage>
        <taxon>Eukaryota</taxon>
        <taxon>Sar</taxon>
        <taxon>Stramenopiles</taxon>
        <taxon>Ochrophyta</taxon>
        <taxon>Bacillariophyta</taxon>
        <taxon>Bacillariophyceae</taxon>
        <taxon>Bacillariophycidae</taxon>
        <taxon>Naviculales</taxon>
        <taxon>Naviculaceae</taxon>
        <taxon>Seminavis</taxon>
    </lineage>
</organism>
<dbReference type="Proteomes" id="UP001153069">
    <property type="component" value="Unassembled WGS sequence"/>
</dbReference>
<name>A0A9N8EAH5_9STRA</name>
<dbReference type="SUPFAM" id="SSF143990">
    <property type="entry name" value="YbiA-like"/>
    <property type="match status" value="1"/>
</dbReference>
<feature type="compositionally biased region" description="Basic residues" evidence="1">
    <location>
        <begin position="1"/>
        <end position="11"/>
    </location>
</feature>
<evidence type="ECO:0000259" key="2">
    <source>
        <dbReference type="Pfam" id="PF08719"/>
    </source>
</evidence>
<dbReference type="Gene3D" id="1.10.357.40">
    <property type="entry name" value="YbiA-like"/>
    <property type="match status" value="1"/>
</dbReference>
<feature type="domain" description="NADAR" evidence="2">
    <location>
        <begin position="99"/>
        <end position="241"/>
    </location>
</feature>
<evidence type="ECO:0000313" key="4">
    <source>
        <dbReference type="Proteomes" id="UP001153069"/>
    </source>
</evidence>
<feature type="region of interest" description="Disordered" evidence="1">
    <location>
        <begin position="1"/>
        <end position="33"/>
    </location>
</feature>
<dbReference type="NCBIfam" id="TIGR02464">
    <property type="entry name" value="ribofla_fusion"/>
    <property type="match status" value="1"/>
</dbReference>
<dbReference type="AlphaFoldDB" id="A0A9N8EAH5"/>
<dbReference type="InterPro" id="IPR037238">
    <property type="entry name" value="YbiA-like_sf"/>
</dbReference>
<evidence type="ECO:0000313" key="3">
    <source>
        <dbReference type="EMBL" id="CAB9515000.1"/>
    </source>
</evidence>
<sequence length="264" mass="29794">MKKGKKAKRNVARSAVQVEETPQWTATEEHNQDPAHWVIMTGETPSTLSQRWSSCHDRIDALVFYQDGKGHPWREFSNWYLEKHWSFDFWLPLRLLDIAGVTEEEQANFAPMVPCDNSEKAIMLCKAAVMGDLEMYNRIAAAESPKAAKMLGRRVALDAGRWGDVVCGVAVAVLRQKFSSSSHLRNVLLSTGDKILCEATARDKTWAIGVSIKMPEIYQFPHRWSGCNVLGWSLMQVRSVLAAEEKQNQEMSSEWGAQVAGRIK</sequence>
<dbReference type="EMBL" id="CAICTM010000687">
    <property type="protein sequence ID" value="CAB9515000.1"/>
    <property type="molecule type" value="Genomic_DNA"/>
</dbReference>
<evidence type="ECO:0000256" key="1">
    <source>
        <dbReference type="SAM" id="MobiDB-lite"/>
    </source>
</evidence>
<dbReference type="OrthoDB" id="206452at2759"/>
<dbReference type="Pfam" id="PF08719">
    <property type="entry name" value="NADAR"/>
    <property type="match status" value="1"/>
</dbReference>